<dbReference type="HAMAP" id="MF_00171">
    <property type="entry name" value="TruA"/>
    <property type="match status" value="1"/>
</dbReference>
<dbReference type="InterPro" id="IPR001406">
    <property type="entry name" value="PsdUridine_synth_TruA"/>
</dbReference>
<evidence type="ECO:0000313" key="8">
    <source>
        <dbReference type="Proteomes" id="UP001597118"/>
    </source>
</evidence>
<feature type="active site" description="Nucleophile" evidence="4">
    <location>
        <position position="55"/>
    </location>
</feature>
<evidence type="ECO:0000256" key="3">
    <source>
        <dbReference type="ARBA" id="ARBA00023235"/>
    </source>
</evidence>
<evidence type="ECO:0000256" key="4">
    <source>
        <dbReference type="HAMAP-Rule" id="MF_00171"/>
    </source>
</evidence>
<dbReference type="GO" id="GO:0160147">
    <property type="term" value="F:tRNA pseudouridine(38-40) synthase activity"/>
    <property type="evidence" value="ECO:0007669"/>
    <property type="project" value="UniProtKB-EC"/>
</dbReference>
<dbReference type="Gene3D" id="3.30.70.580">
    <property type="entry name" value="Pseudouridine synthase I, catalytic domain, N-terminal subdomain"/>
    <property type="match status" value="1"/>
</dbReference>
<dbReference type="EC" id="5.4.99.12" evidence="4"/>
<dbReference type="InterPro" id="IPR020103">
    <property type="entry name" value="PsdUridine_synth_cat_dom_sf"/>
</dbReference>
<accession>A0ABW4II58</accession>
<proteinExistence type="inferred from homology"/>
<keyword evidence="2 4" id="KW-0819">tRNA processing</keyword>
<dbReference type="InterPro" id="IPR020094">
    <property type="entry name" value="TruA/RsuA/RluB/E/F_N"/>
</dbReference>
<dbReference type="Pfam" id="PF01416">
    <property type="entry name" value="PseudoU_synth_1"/>
    <property type="match status" value="1"/>
</dbReference>
<dbReference type="Proteomes" id="UP001597118">
    <property type="component" value="Unassembled WGS sequence"/>
</dbReference>
<dbReference type="InterPro" id="IPR020097">
    <property type="entry name" value="PsdUridine_synth_TruA_a/b_dom"/>
</dbReference>
<evidence type="ECO:0000256" key="5">
    <source>
        <dbReference type="RuleBase" id="RU003792"/>
    </source>
</evidence>
<dbReference type="PANTHER" id="PTHR11142">
    <property type="entry name" value="PSEUDOURIDYLATE SYNTHASE"/>
    <property type="match status" value="1"/>
</dbReference>
<comment type="subunit">
    <text evidence="4">Homodimer.</text>
</comment>
<evidence type="ECO:0000259" key="6">
    <source>
        <dbReference type="Pfam" id="PF01416"/>
    </source>
</evidence>
<dbReference type="Gene3D" id="3.30.70.660">
    <property type="entry name" value="Pseudouridine synthase I, catalytic domain, C-terminal subdomain"/>
    <property type="match status" value="1"/>
</dbReference>
<dbReference type="SUPFAM" id="SSF55120">
    <property type="entry name" value="Pseudouridine synthase"/>
    <property type="match status" value="1"/>
</dbReference>
<feature type="binding site" evidence="4">
    <location>
        <position position="116"/>
    </location>
    <ligand>
        <name>substrate</name>
    </ligand>
</feature>
<evidence type="ECO:0000313" key="7">
    <source>
        <dbReference type="EMBL" id="MFD1631659.1"/>
    </source>
</evidence>
<keyword evidence="8" id="KW-1185">Reference proteome</keyword>
<dbReference type="NCBIfam" id="TIGR00071">
    <property type="entry name" value="hisT_truA"/>
    <property type="match status" value="1"/>
</dbReference>
<comment type="function">
    <text evidence="4">Formation of pseudouridine at positions 38, 39 and 40 in the anticodon stem and loop of transfer RNAs.</text>
</comment>
<dbReference type="EMBL" id="JBHUDG010000049">
    <property type="protein sequence ID" value="MFD1631659.1"/>
    <property type="molecule type" value="Genomic_DNA"/>
</dbReference>
<sequence length="262" mass="30077">MCKKQRFFIELSYHGQHYHGWQYQPNAIAVQEKLDQALSNFFGEKIETLGCGRTDTGVHATQFFAHFDIATEFSEQKQKRFLKSINAMLPYDIAVKHIVKVHEDAHARFDAIKRSYEYHIHFHKNPFKTHTSWLVPDLLDITEMNKAAAYLLEYKDFGAFCKANAANFTNICDVSRAEWIKEGNAIVFHITANRFLRNMVRAIVGTLVDIGKGKHRAQHIRSVIESKSRAHAGASVPACGLFLTEISYPYIVKPFEEILDNE</sequence>
<organism evidence="7 8">
    <name type="scientific">Pseudopedobacter beijingensis</name>
    <dbReference type="NCBI Taxonomy" id="1207056"/>
    <lineage>
        <taxon>Bacteria</taxon>
        <taxon>Pseudomonadati</taxon>
        <taxon>Bacteroidota</taxon>
        <taxon>Sphingobacteriia</taxon>
        <taxon>Sphingobacteriales</taxon>
        <taxon>Sphingobacteriaceae</taxon>
        <taxon>Pseudopedobacter</taxon>
    </lineage>
</organism>
<comment type="similarity">
    <text evidence="1 4 5">Belongs to the tRNA pseudouridine synthase TruA family.</text>
</comment>
<comment type="caution">
    <text evidence="7">The sequence shown here is derived from an EMBL/GenBank/DDBJ whole genome shotgun (WGS) entry which is preliminary data.</text>
</comment>
<name>A0ABW4II58_9SPHI</name>
<dbReference type="PANTHER" id="PTHR11142:SF0">
    <property type="entry name" value="TRNA PSEUDOURIDINE SYNTHASE-LIKE 1"/>
    <property type="match status" value="1"/>
</dbReference>
<dbReference type="CDD" id="cd02570">
    <property type="entry name" value="PseudoU_synth_EcTruA"/>
    <property type="match status" value="1"/>
</dbReference>
<feature type="domain" description="Pseudouridine synthase I TruA alpha/beta" evidence="6">
    <location>
        <begin position="148"/>
        <end position="249"/>
    </location>
</feature>
<evidence type="ECO:0000256" key="1">
    <source>
        <dbReference type="ARBA" id="ARBA00009375"/>
    </source>
</evidence>
<protein>
    <recommendedName>
        <fullName evidence="4">tRNA pseudouridine synthase A</fullName>
        <ecNumber evidence="4">5.4.99.12</ecNumber>
    </recommendedName>
    <alternativeName>
        <fullName evidence="4">tRNA pseudouridine(38-40) synthase</fullName>
    </alternativeName>
    <alternativeName>
        <fullName evidence="4">tRNA pseudouridylate synthase I</fullName>
    </alternativeName>
    <alternativeName>
        <fullName evidence="4">tRNA-uridine isomerase I</fullName>
    </alternativeName>
</protein>
<reference evidence="8" key="1">
    <citation type="journal article" date="2019" name="Int. J. Syst. Evol. Microbiol.">
        <title>The Global Catalogue of Microorganisms (GCM) 10K type strain sequencing project: providing services to taxonomists for standard genome sequencing and annotation.</title>
        <authorList>
            <consortium name="The Broad Institute Genomics Platform"/>
            <consortium name="The Broad Institute Genome Sequencing Center for Infectious Disease"/>
            <person name="Wu L."/>
            <person name="Ma J."/>
        </authorList>
    </citation>
    <scope>NUCLEOTIDE SEQUENCE [LARGE SCALE GENOMIC DNA]</scope>
    <source>
        <strain evidence="8">CCUG 53762</strain>
    </source>
</reference>
<dbReference type="RefSeq" id="WP_379664027.1">
    <property type="nucleotide sequence ID" value="NZ_JBHUDG010000049.1"/>
</dbReference>
<evidence type="ECO:0000256" key="2">
    <source>
        <dbReference type="ARBA" id="ARBA00022694"/>
    </source>
</evidence>
<comment type="catalytic activity">
    <reaction evidence="4 5">
        <text>uridine(38/39/40) in tRNA = pseudouridine(38/39/40) in tRNA</text>
        <dbReference type="Rhea" id="RHEA:22376"/>
        <dbReference type="Rhea" id="RHEA-COMP:10085"/>
        <dbReference type="Rhea" id="RHEA-COMP:10087"/>
        <dbReference type="ChEBI" id="CHEBI:65314"/>
        <dbReference type="ChEBI" id="CHEBI:65315"/>
        <dbReference type="EC" id="5.4.99.12"/>
    </reaction>
</comment>
<gene>
    <name evidence="4 7" type="primary">truA</name>
    <name evidence="7" type="ORF">ACFSAH_17430</name>
</gene>
<comment type="caution">
    <text evidence="4">Lacks conserved residue(s) required for the propagation of feature annotation.</text>
</comment>
<keyword evidence="3 4" id="KW-0413">Isomerase</keyword>
<dbReference type="PIRSF" id="PIRSF001430">
    <property type="entry name" value="tRNA_psdUrid_synth"/>
    <property type="match status" value="1"/>
</dbReference>
<dbReference type="InterPro" id="IPR020095">
    <property type="entry name" value="PsdUridine_synth_TruA_C"/>
</dbReference>